<dbReference type="STRING" id="400682.A0A1X7UCX0"/>
<dbReference type="InterPro" id="IPR010998">
    <property type="entry name" value="Integrase_recombinase_N"/>
</dbReference>
<organism evidence="3">
    <name type="scientific">Amphimedon queenslandica</name>
    <name type="common">Sponge</name>
    <dbReference type="NCBI Taxonomy" id="400682"/>
    <lineage>
        <taxon>Eukaryota</taxon>
        <taxon>Metazoa</taxon>
        <taxon>Porifera</taxon>
        <taxon>Demospongiae</taxon>
        <taxon>Heteroscleromorpha</taxon>
        <taxon>Haplosclerida</taxon>
        <taxon>Niphatidae</taxon>
        <taxon>Amphimedon</taxon>
    </lineage>
</organism>
<dbReference type="SUPFAM" id="SSF47823">
    <property type="entry name" value="lambda integrase-like, N-terminal domain"/>
    <property type="match status" value="1"/>
</dbReference>
<keyword evidence="2" id="KW-0233">DNA recombination</keyword>
<dbReference type="AlphaFoldDB" id="A0A1X7UCX0"/>
<proteinExistence type="predicted"/>
<dbReference type="OMA" id="PVAMSER"/>
<dbReference type="InterPro" id="IPR013762">
    <property type="entry name" value="Integrase-like_cat_sf"/>
</dbReference>
<sequence>MNSRADSTVRKYVGAFDRWKRWADGKVGIQTFLVIPLQFALYLQHISVHSQSKAAVEEAVNALSWINQSVGSQPVALEPFIKTVLAGLQRLLAKPRRKKEPKTPAMLKGLVDAAGSSPSLSEARTVAIALVAFSTFLKVDEVASLCCCDVQFYPGHMVIKILSSKTDQLRQGDEFVIRSHSASCPVTRLEQYFSLAAINPDSTEQLFRGIVHTRNGEKLGELGSLNYTRIRELLQAKLQSLGYDPALFSTHSFRAGGATLAANRVVQDWMFKRHGQWRSETAKDGYVKDSMEARLGVSKKLGL</sequence>
<dbReference type="SUPFAM" id="SSF56349">
    <property type="entry name" value="DNA breaking-rejoining enzymes"/>
    <property type="match status" value="1"/>
</dbReference>
<keyword evidence="1" id="KW-0238">DNA-binding</keyword>
<evidence type="ECO:0000256" key="1">
    <source>
        <dbReference type="ARBA" id="ARBA00023125"/>
    </source>
</evidence>
<dbReference type="Gene3D" id="1.10.443.10">
    <property type="entry name" value="Intergrase catalytic core"/>
    <property type="match status" value="1"/>
</dbReference>
<dbReference type="InterPro" id="IPR052925">
    <property type="entry name" value="Phage_Integrase-like_Recomb"/>
</dbReference>
<reference evidence="3" key="1">
    <citation type="submission" date="2017-05" db="UniProtKB">
        <authorList>
            <consortium name="EnsemblMetazoa"/>
        </authorList>
    </citation>
    <scope>IDENTIFICATION</scope>
</reference>
<dbReference type="InterPro" id="IPR011010">
    <property type="entry name" value="DNA_brk_join_enz"/>
</dbReference>
<protein>
    <recommendedName>
        <fullName evidence="4">Tyr recombinase domain-containing protein</fullName>
    </recommendedName>
</protein>
<dbReference type="Gene3D" id="1.10.150.130">
    <property type="match status" value="1"/>
</dbReference>
<dbReference type="PANTHER" id="PTHR34605">
    <property type="entry name" value="PHAGE_INTEGRASE DOMAIN-CONTAINING PROTEIN"/>
    <property type="match status" value="1"/>
</dbReference>
<dbReference type="GO" id="GO:0003677">
    <property type="term" value="F:DNA binding"/>
    <property type="evidence" value="ECO:0007669"/>
    <property type="project" value="UniProtKB-KW"/>
</dbReference>
<dbReference type="eggNOG" id="ENOG502S7JV">
    <property type="taxonomic scope" value="Eukaryota"/>
</dbReference>
<name>A0A1X7UCX0_AMPQE</name>
<dbReference type="PANTHER" id="PTHR34605:SF4">
    <property type="entry name" value="DNA ADENINE METHYLTRANSFERASE"/>
    <property type="match status" value="1"/>
</dbReference>
<evidence type="ECO:0000313" key="3">
    <source>
        <dbReference type="EnsemblMetazoa" id="Aqu2.1.25500_001"/>
    </source>
</evidence>
<dbReference type="GO" id="GO:0015074">
    <property type="term" value="P:DNA integration"/>
    <property type="evidence" value="ECO:0007669"/>
    <property type="project" value="InterPro"/>
</dbReference>
<evidence type="ECO:0000256" key="2">
    <source>
        <dbReference type="ARBA" id="ARBA00023172"/>
    </source>
</evidence>
<dbReference type="InParanoid" id="A0A1X7UCX0"/>
<accession>A0A1X7UCX0</accession>
<dbReference type="EnsemblMetazoa" id="Aqu2.1.25500_001">
    <property type="protein sequence ID" value="Aqu2.1.25500_001"/>
    <property type="gene ID" value="Aqu2.1.25500"/>
</dbReference>
<evidence type="ECO:0008006" key="4">
    <source>
        <dbReference type="Google" id="ProtNLM"/>
    </source>
</evidence>
<dbReference type="GO" id="GO:0006310">
    <property type="term" value="P:DNA recombination"/>
    <property type="evidence" value="ECO:0007669"/>
    <property type="project" value="UniProtKB-KW"/>
</dbReference>
<dbReference type="OrthoDB" id="10066651at2759"/>